<sequence length="106" mass="11460">MTSALANYATEADNDTGPVQVGISFAIIQLTNIDDLSDVSITCGRYTPSTLLTWHGYTMVWILLQSHSIINQATITSSALNDNNQSLRVSLSNNNNGNNLLSLDSK</sequence>
<gene>
    <name evidence="1" type="ORF">TPSB3V08_LOCUS13067</name>
</gene>
<dbReference type="EMBL" id="OD022139">
    <property type="protein sequence ID" value="CAD7419601.1"/>
    <property type="molecule type" value="Genomic_DNA"/>
</dbReference>
<accession>A0A7R9DRQ3</accession>
<dbReference type="AlphaFoldDB" id="A0A7R9DRQ3"/>
<reference evidence="1" key="1">
    <citation type="submission" date="2020-11" db="EMBL/GenBank/DDBJ databases">
        <authorList>
            <person name="Tran Van P."/>
        </authorList>
    </citation>
    <scope>NUCLEOTIDE SEQUENCE</scope>
</reference>
<name>A0A7R9DRQ3_TIMPO</name>
<proteinExistence type="predicted"/>
<organism evidence="1">
    <name type="scientific">Timema poppense</name>
    <name type="common">Walking stick</name>
    <dbReference type="NCBI Taxonomy" id="170557"/>
    <lineage>
        <taxon>Eukaryota</taxon>
        <taxon>Metazoa</taxon>
        <taxon>Ecdysozoa</taxon>
        <taxon>Arthropoda</taxon>
        <taxon>Hexapoda</taxon>
        <taxon>Insecta</taxon>
        <taxon>Pterygota</taxon>
        <taxon>Neoptera</taxon>
        <taxon>Polyneoptera</taxon>
        <taxon>Phasmatodea</taxon>
        <taxon>Timematodea</taxon>
        <taxon>Timematoidea</taxon>
        <taxon>Timematidae</taxon>
        <taxon>Timema</taxon>
    </lineage>
</organism>
<protein>
    <submittedName>
        <fullName evidence="1">Uncharacterized protein</fullName>
    </submittedName>
</protein>
<evidence type="ECO:0000313" key="1">
    <source>
        <dbReference type="EMBL" id="CAD7419601.1"/>
    </source>
</evidence>